<sequence>MSNYLNLLGLAFRAGKCTLGEEAIVRDIQRKRAYLVLIAQDTGASTKKKLEDKCRYYDIPNRVVDHRDTLSNAIGKTGRVAVAITDRGFANKIKSLLDESIRG</sequence>
<dbReference type="RefSeq" id="WP_377347867.1">
    <property type="nucleotide sequence ID" value="NZ_JBHLTP010000009.1"/>
</dbReference>
<dbReference type="Pfam" id="PF01248">
    <property type="entry name" value="Ribosomal_L7Ae"/>
    <property type="match status" value="1"/>
</dbReference>
<evidence type="ECO:0000259" key="1">
    <source>
        <dbReference type="Pfam" id="PF01248"/>
    </source>
</evidence>
<dbReference type="NCBIfam" id="NF005825">
    <property type="entry name" value="PRK07714.1"/>
    <property type="match status" value="1"/>
</dbReference>
<dbReference type="Proteomes" id="UP001589836">
    <property type="component" value="Unassembled WGS sequence"/>
</dbReference>
<dbReference type="EMBL" id="JBHLTP010000009">
    <property type="protein sequence ID" value="MFC0524180.1"/>
    <property type="molecule type" value="Genomic_DNA"/>
</dbReference>
<proteinExistence type="predicted"/>
<dbReference type="InterPro" id="IPR004038">
    <property type="entry name" value="Ribosomal_eL8/eL30/eS12/Gad45"/>
</dbReference>
<keyword evidence="3" id="KW-1185">Reference proteome</keyword>
<name>A0ABV6LP39_9BACI</name>
<accession>A0ABV6LP39</accession>
<dbReference type="Gene3D" id="3.30.1330.30">
    <property type="match status" value="1"/>
</dbReference>
<gene>
    <name evidence="2" type="ORF">ACFFGV_11455</name>
</gene>
<reference evidence="2 3" key="1">
    <citation type="submission" date="2024-09" db="EMBL/GenBank/DDBJ databases">
        <authorList>
            <person name="Sun Q."/>
            <person name="Mori K."/>
        </authorList>
    </citation>
    <scope>NUCLEOTIDE SEQUENCE [LARGE SCALE GENOMIC DNA]</scope>
    <source>
        <strain evidence="2 3">NCAIM B.02529</strain>
    </source>
</reference>
<dbReference type="InterPro" id="IPR029064">
    <property type="entry name" value="Ribosomal_eL30-like_sf"/>
</dbReference>
<protein>
    <submittedName>
        <fullName evidence="2">YlxQ family RNA-binding protein</fullName>
    </submittedName>
</protein>
<evidence type="ECO:0000313" key="2">
    <source>
        <dbReference type="EMBL" id="MFC0524180.1"/>
    </source>
</evidence>
<comment type="caution">
    <text evidence="2">The sequence shown here is derived from an EMBL/GenBank/DDBJ whole genome shotgun (WGS) entry which is preliminary data.</text>
</comment>
<organism evidence="2 3">
    <name type="scientific">Pontibacillus salicampi</name>
    <dbReference type="NCBI Taxonomy" id="1449801"/>
    <lineage>
        <taxon>Bacteria</taxon>
        <taxon>Bacillati</taxon>
        <taxon>Bacillota</taxon>
        <taxon>Bacilli</taxon>
        <taxon>Bacillales</taxon>
        <taxon>Bacillaceae</taxon>
        <taxon>Pontibacillus</taxon>
    </lineage>
</organism>
<feature type="domain" description="Ribosomal protein eL8/eL30/eS12/Gadd45" evidence="1">
    <location>
        <begin position="6"/>
        <end position="92"/>
    </location>
</feature>
<evidence type="ECO:0000313" key="3">
    <source>
        <dbReference type="Proteomes" id="UP001589836"/>
    </source>
</evidence>
<dbReference type="SUPFAM" id="SSF55315">
    <property type="entry name" value="L30e-like"/>
    <property type="match status" value="1"/>
</dbReference>